<dbReference type="AlphaFoldDB" id="A0A8T1WIH9"/>
<gene>
    <name evidence="3" type="ORF">PHYPSEUDO_011211</name>
</gene>
<accession>A0A8T1WIH9</accession>
<dbReference type="PANTHER" id="PTHR16057">
    <property type="entry name" value="WINS1, 2 PROTEIN"/>
    <property type="match status" value="1"/>
</dbReference>
<dbReference type="OrthoDB" id="8251209at2759"/>
<feature type="domain" description="Protein Lines C-terminal" evidence="2">
    <location>
        <begin position="463"/>
        <end position="499"/>
    </location>
</feature>
<dbReference type="InterPro" id="IPR032794">
    <property type="entry name" value="LINES_N"/>
</dbReference>
<protein>
    <recommendedName>
        <fullName evidence="5">Protein Lines N-terminal domain-containing protein</fullName>
    </recommendedName>
</protein>
<dbReference type="InterPro" id="IPR024875">
    <property type="entry name" value="Protein_Lines"/>
</dbReference>
<evidence type="ECO:0000313" key="3">
    <source>
        <dbReference type="EMBL" id="KAG7393206.1"/>
    </source>
</evidence>
<dbReference type="Pfam" id="PF14695">
    <property type="entry name" value="LINES_C"/>
    <property type="match status" value="1"/>
</dbReference>
<dbReference type="Proteomes" id="UP000694044">
    <property type="component" value="Unassembled WGS sequence"/>
</dbReference>
<sequence length="512" mass="57471">MDWCVAIRRIEIYSSALRGGGETFGADLKALLGFLDHADVMVAYAAKEELRKVLIGGRIVETRCVNDVVNAILLVPSTAWRGEASGFRFQLLRQLVRMKDGGESVGDGSEDGSTGDEPLVVEYSYLQAVLKNSLQLRAMVRSVFIPTGRSEGDDTCSMTAATPHSVQYETLVFLSDFMKRVDTLRIKLDSQVALSELMAVLMDEVFVTMDYTSQPTFVSCAVLGLLGDFQKLVKSWKEKTQTHEEHTLEAVYSKWFERCLVWLMQSSCTATALRLLNCTQSSTVASQESFVGKSSRYPFLQQWILYLSRMGVAIIEASLTKTKSSDWKPLEALTLAEGPWAHLQLPGRKQLFAVLAEQDDVMIEVLNGLTRMAALAEGANNFPNLLAQWFTPVTAHITAEYDPDLLFADLVDTLGRDHLVLLDLLVSNETQMLGYFMRYLRYLSAHWGASKRKLQVDERLEGVMNVFIRLRMEIDRLVAASLFPYGAEPLTRRLLVIEQLYEEPGDDDARQL</sequence>
<dbReference type="PANTHER" id="PTHR16057:SF1">
    <property type="entry name" value="PROTEIN LINES HOMOLOG 1"/>
    <property type="match status" value="1"/>
</dbReference>
<dbReference type="EMBL" id="JAGDFM010000005">
    <property type="protein sequence ID" value="KAG7393206.1"/>
    <property type="molecule type" value="Genomic_DNA"/>
</dbReference>
<evidence type="ECO:0000313" key="4">
    <source>
        <dbReference type="Proteomes" id="UP000694044"/>
    </source>
</evidence>
<comment type="caution">
    <text evidence="3">The sequence shown here is derived from an EMBL/GenBank/DDBJ whole genome shotgun (WGS) entry which is preliminary data.</text>
</comment>
<organism evidence="3 4">
    <name type="scientific">Phytophthora pseudosyringae</name>
    <dbReference type="NCBI Taxonomy" id="221518"/>
    <lineage>
        <taxon>Eukaryota</taxon>
        <taxon>Sar</taxon>
        <taxon>Stramenopiles</taxon>
        <taxon>Oomycota</taxon>
        <taxon>Peronosporomycetes</taxon>
        <taxon>Peronosporales</taxon>
        <taxon>Peronosporaceae</taxon>
        <taxon>Phytophthora</taxon>
    </lineage>
</organism>
<proteinExistence type="predicted"/>
<evidence type="ECO:0008006" key="5">
    <source>
        <dbReference type="Google" id="ProtNLM"/>
    </source>
</evidence>
<keyword evidence="4" id="KW-1185">Reference proteome</keyword>
<dbReference type="InterPro" id="IPR029415">
    <property type="entry name" value="Lines_C"/>
</dbReference>
<feature type="domain" description="Protein Lines N-terminal" evidence="1">
    <location>
        <begin position="345"/>
        <end position="448"/>
    </location>
</feature>
<evidence type="ECO:0000259" key="2">
    <source>
        <dbReference type="Pfam" id="PF14695"/>
    </source>
</evidence>
<dbReference type="Pfam" id="PF14694">
    <property type="entry name" value="LINES_N"/>
    <property type="match status" value="1"/>
</dbReference>
<name>A0A8T1WIH9_9STRA</name>
<reference evidence="3" key="1">
    <citation type="submission" date="2021-02" db="EMBL/GenBank/DDBJ databases">
        <authorList>
            <person name="Palmer J.M."/>
        </authorList>
    </citation>
    <scope>NUCLEOTIDE SEQUENCE</scope>
    <source>
        <strain evidence="3">SCRP734</strain>
    </source>
</reference>
<evidence type="ECO:0000259" key="1">
    <source>
        <dbReference type="Pfam" id="PF14694"/>
    </source>
</evidence>